<name>A0A1H3FIR2_9PSED</name>
<dbReference type="Pfam" id="PF00990">
    <property type="entry name" value="GGDEF"/>
    <property type="match status" value="1"/>
</dbReference>
<protein>
    <recommendedName>
        <fullName evidence="1">cyclic-guanylate-specific phosphodiesterase</fullName>
        <ecNumber evidence="1">3.1.4.52</ecNumber>
    </recommendedName>
</protein>
<dbReference type="InterPro" id="IPR043128">
    <property type="entry name" value="Rev_trsase/Diguanyl_cyclase"/>
</dbReference>
<dbReference type="InterPro" id="IPR013655">
    <property type="entry name" value="PAS_fold_3"/>
</dbReference>
<evidence type="ECO:0000256" key="2">
    <source>
        <dbReference type="ARBA" id="ARBA00022636"/>
    </source>
</evidence>
<evidence type="ECO:0000259" key="8">
    <source>
        <dbReference type="PROSITE" id="PS50887"/>
    </source>
</evidence>
<dbReference type="InterPro" id="IPR029787">
    <property type="entry name" value="Nucleotide_cyclase"/>
</dbReference>
<dbReference type="SUPFAM" id="SSF55073">
    <property type="entry name" value="Nucleotide cyclase"/>
    <property type="match status" value="1"/>
</dbReference>
<dbReference type="STRING" id="1007099.SAMN05216287_4081"/>
<dbReference type="GO" id="GO:0071111">
    <property type="term" value="F:cyclic-guanylate-specific phosphodiesterase activity"/>
    <property type="evidence" value="ECO:0007669"/>
    <property type="project" value="UniProtKB-EC"/>
</dbReference>
<evidence type="ECO:0000256" key="3">
    <source>
        <dbReference type="SAM" id="Coils"/>
    </source>
</evidence>
<feature type="domain" description="EAL" evidence="7">
    <location>
        <begin position="699"/>
        <end position="952"/>
    </location>
</feature>
<dbReference type="EC" id="3.1.4.52" evidence="1"/>
<feature type="transmembrane region" description="Helical" evidence="4">
    <location>
        <begin position="62"/>
        <end position="80"/>
    </location>
</feature>
<keyword evidence="2" id="KW-0973">c-di-GMP</keyword>
<keyword evidence="4" id="KW-1133">Transmembrane helix</keyword>
<dbReference type="CDD" id="cd01949">
    <property type="entry name" value="GGDEF"/>
    <property type="match status" value="1"/>
</dbReference>
<evidence type="ECO:0000256" key="4">
    <source>
        <dbReference type="SAM" id="Phobius"/>
    </source>
</evidence>
<dbReference type="EMBL" id="FNNU01000007">
    <property type="protein sequence ID" value="SDX90248.1"/>
    <property type="molecule type" value="Genomic_DNA"/>
</dbReference>
<dbReference type="Pfam" id="PF13426">
    <property type="entry name" value="PAS_9"/>
    <property type="match status" value="1"/>
</dbReference>
<keyword evidence="4" id="KW-0472">Membrane</keyword>
<reference evidence="10" key="1">
    <citation type="submission" date="2016-10" db="EMBL/GenBank/DDBJ databases">
        <authorList>
            <person name="Varghese N."/>
            <person name="Submissions S."/>
        </authorList>
    </citation>
    <scope>NUCLEOTIDE SEQUENCE [LARGE SCALE GENOMIC DNA]</scope>
    <source>
        <strain evidence="10">NRRL B-59562</strain>
    </source>
</reference>
<dbReference type="SMART" id="SM00267">
    <property type="entry name" value="GGDEF"/>
    <property type="match status" value="1"/>
</dbReference>
<dbReference type="PROSITE" id="PS50883">
    <property type="entry name" value="EAL"/>
    <property type="match status" value="1"/>
</dbReference>
<feature type="domain" description="PAC" evidence="6">
    <location>
        <begin position="350"/>
        <end position="403"/>
    </location>
</feature>
<keyword evidence="3" id="KW-0175">Coiled coil</keyword>
<dbReference type="InterPro" id="IPR052155">
    <property type="entry name" value="Biofilm_reg_signaling"/>
</dbReference>
<dbReference type="RefSeq" id="WP_090231484.1">
    <property type="nucleotide sequence ID" value="NZ_FNNU01000007.1"/>
</dbReference>
<dbReference type="PROSITE" id="PS50112">
    <property type="entry name" value="PAS"/>
    <property type="match status" value="1"/>
</dbReference>
<dbReference type="SMART" id="SM00052">
    <property type="entry name" value="EAL"/>
    <property type="match status" value="1"/>
</dbReference>
<dbReference type="PROSITE" id="PS50887">
    <property type="entry name" value="GGDEF"/>
    <property type="match status" value="1"/>
</dbReference>
<dbReference type="Pfam" id="PF00563">
    <property type="entry name" value="EAL"/>
    <property type="match status" value="1"/>
</dbReference>
<evidence type="ECO:0000259" key="7">
    <source>
        <dbReference type="PROSITE" id="PS50883"/>
    </source>
</evidence>
<dbReference type="SUPFAM" id="SSF55785">
    <property type="entry name" value="PYP-like sensor domain (PAS domain)"/>
    <property type="match status" value="2"/>
</dbReference>
<evidence type="ECO:0000313" key="10">
    <source>
        <dbReference type="Proteomes" id="UP000243778"/>
    </source>
</evidence>
<feature type="domain" description="PAS" evidence="5">
    <location>
        <begin position="400"/>
        <end position="470"/>
    </location>
</feature>
<gene>
    <name evidence="9" type="ORF">SAMN05216287_4081</name>
</gene>
<feature type="domain" description="GGDEF" evidence="8">
    <location>
        <begin position="557"/>
        <end position="690"/>
    </location>
</feature>
<dbReference type="SUPFAM" id="SSF141868">
    <property type="entry name" value="EAL domain-like"/>
    <property type="match status" value="1"/>
</dbReference>
<dbReference type="InterPro" id="IPR001610">
    <property type="entry name" value="PAC"/>
</dbReference>
<feature type="transmembrane region" description="Helical" evidence="4">
    <location>
        <begin position="39"/>
        <end position="56"/>
    </location>
</feature>
<dbReference type="OrthoDB" id="9804951at2"/>
<dbReference type="InterPro" id="IPR000160">
    <property type="entry name" value="GGDEF_dom"/>
</dbReference>
<dbReference type="InterPro" id="IPR035965">
    <property type="entry name" value="PAS-like_dom_sf"/>
</dbReference>
<sequence>MSAATRTIRLPAEGRAIGQQFATQIAIERTRLLYQGSRLPTLFMLLTGLACAYLLWSPQESLWLAVWLVWLVLLAVVRLVQMTAFDAAPEQRRAEPRWYRAFLLGAAASGLALAFPVIMLVPAEDFTRQALVYGLIAAAILSAGVAYAVSLPALLTFALPCLLPTLTYLLLSDTPAQRACGVLAAILGVALLLMAWQINRLLWCSLLQGFQNQALLATLEQSKRQTDVLNGRLGREVEQRRRAERRLSDAHDDLERRVAERTRELDEATRALSSSQERLTLALEASELGLWDWNLVSDEVHHSQLREIFGVEEDTAPGMLRYLRTHLHPEDLPQLRQALVAHLKGLTELYVAEYRVRHAEGHWLWVEDRGRAVERDASGRVTRMLGTRRDISARKIRETDQLLAATVFEAASEGIVILDPGYRVLAVNGAFSQVTGYQRDEVLGRRVAAISSSRDSQRQYQQIDAELREHGRWQGELIETRKSGELYPQWLQLNVVRDARGTLRHVVGFFADLSARRHAEERLRYLSNYDELTGLANRTLFRERLHEASQRARQGGRSLALLHIDLDRFKLLNDSLGHEVADQVLRQMARRLAQAVPEADTLARISGDEFAVLLDSYGSLSALARSAERLLGKLRKPMDVGGQELVISASVGISLLPDNAREISTLISQANTAMQQAKRLGGNGFQFFTDSLQASTLQRLQLENQLRKAIEDGQLDVFYQPKLRLADDSLSAAEALVRWHHPEQGLLTPGAFIGLAEETGLIGVIGEFVLRRACADACAWRAQGMDIRVSVNISVHQVRLGNLTSLVRQVLDDSGLPAHLLELELTESQMLDNVETIARSFQQLRALGVKLAIDDFGTGFSSLSYLKRFPVDVLKIDQSFIRDLSASAEDAAITRAIIAMAHSLELDVVAEGVEEQAQLDFLKSHGCDEIQGYLIARPLAVDAFVALLEEQRRD</sequence>
<evidence type="ECO:0000313" key="9">
    <source>
        <dbReference type="EMBL" id="SDX90248.1"/>
    </source>
</evidence>
<dbReference type="NCBIfam" id="TIGR00254">
    <property type="entry name" value="GGDEF"/>
    <property type="match status" value="1"/>
</dbReference>
<organism evidence="9 10">
    <name type="scientific">Pseudomonas kuykendallii</name>
    <dbReference type="NCBI Taxonomy" id="1007099"/>
    <lineage>
        <taxon>Bacteria</taxon>
        <taxon>Pseudomonadati</taxon>
        <taxon>Pseudomonadota</taxon>
        <taxon>Gammaproteobacteria</taxon>
        <taxon>Pseudomonadales</taxon>
        <taxon>Pseudomonadaceae</taxon>
        <taxon>Pseudomonas</taxon>
    </lineage>
</organism>
<evidence type="ECO:0000259" key="5">
    <source>
        <dbReference type="PROSITE" id="PS50112"/>
    </source>
</evidence>
<dbReference type="SMART" id="SM00086">
    <property type="entry name" value="PAC"/>
    <property type="match status" value="2"/>
</dbReference>
<dbReference type="Gene3D" id="3.20.20.450">
    <property type="entry name" value="EAL domain"/>
    <property type="match status" value="1"/>
</dbReference>
<feature type="transmembrane region" description="Helical" evidence="4">
    <location>
        <begin position="179"/>
        <end position="198"/>
    </location>
</feature>
<keyword evidence="4" id="KW-0812">Transmembrane</keyword>
<feature type="transmembrane region" description="Helical" evidence="4">
    <location>
        <begin position="101"/>
        <end position="121"/>
    </location>
</feature>
<dbReference type="SMART" id="SM00091">
    <property type="entry name" value="PAS"/>
    <property type="match status" value="2"/>
</dbReference>
<dbReference type="NCBIfam" id="TIGR00229">
    <property type="entry name" value="sensory_box"/>
    <property type="match status" value="2"/>
</dbReference>
<dbReference type="FunFam" id="3.20.20.450:FF:000001">
    <property type="entry name" value="Cyclic di-GMP phosphodiesterase yahA"/>
    <property type="match status" value="1"/>
</dbReference>
<dbReference type="Proteomes" id="UP000243778">
    <property type="component" value="Unassembled WGS sequence"/>
</dbReference>
<evidence type="ECO:0000256" key="1">
    <source>
        <dbReference type="ARBA" id="ARBA00012282"/>
    </source>
</evidence>
<dbReference type="PANTHER" id="PTHR44757">
    <property type="entry name" value="DIGUANYLATE CYCLASE DGCP"/>
    <property type="match status" value="1"/>
</dbReference>
<dbReference type="InterPro" id="IPR001633">
    <property type="entry name" value="EAL_dom"/>
</dbReference>
<keyword evidence="10" id="KW-1185">Reference proteome</keyword>
<dbReference type="InterPro" id="IPR000014">
    <property type="entry name" value="PAS"/>
</dbReference>
<accession>A0A1H3FIR2</accession>
<dbReference type="CDD" id="cd01948">
    <property type="entry name" value="EAL"/>
    <property type="match status" value="1"/>
</dbReference>
<evidence type="ECO:0000259" key="6">
    <source>
        <dbReference type="PROSITE" id="PS50113"/>
    </source>
</evidence>
<dbReference type="PANTHER" id="PTHR44757:SF2">
    <property type="entry name" value="BIOFILM ARCHITECTURE MAINTENANCE PROTEIN MBAA"/>
    <property type="match status" value="1"/>
</dbReference>
<dbReference type="Gene3D" id="3.30.450.20">
    <property type="entry name" value="PAS domain"/>
    <property type="match status" value="2"/>
</dbReference>
<feature type="coiled-coil region" evidence="3">
    <location>
        <begin position="251"/>
        <end position="278"/>
    </location>
</feature>
<dbReference type="Gene3D" id="3.30.70.270">
    <property type="match status" value="1"/>
</dbReference>
<dbReference type="InterPro" id="IPR000700">
    <property type="entry name" value="PAS-assoc_C"/>
</dbReference>
<dbReference type="CDD" id="cd00130">
    <property type="entry name" value="PAS"/>
    <property type="match status" value="2"/>
</dbReference>
<feature type="domain" description="PAC" evidence="6">
    <location>
        <begin position="471"/>
        <end position="525"/>
    </location>
</feature>
<dbReference type="InterPro" id="IPR035919">
    <property type="entry name" value="EAL_sf"/>
</dbReference>
<dbReference type="Pfam" id="PF08447">
    <property type="entry name" value="PAS_3"/>
    <property type="match status" value="1"/>
</dbReference>
<proteinExistence type="predicted"/>
<dbReference type="AlphaFoldDB" id="A0A1H3FIR2"/>
<feature type="transmembrane region" description="Helical" evidence="4">
    <location>
        <begin position="133"/>
        <end position="159"/>
    </location>
</feature>
<dbReference type="PROSITE" id="PS50113">
    <property type="entry name" value="PAC"/>
    <property type="match status" value="2"/>
</dbReference>